<keyword evidence="5" id="KW-1015">Disulfide bond</keyword>
<dbReference type="InterPro" id="IPR036383">
    <property type="entry name" value="TSP1_rpt_sf"/>
</dbReference>
<dbReference type="Gene3D" id="2.20.100.10">
    <property type="entry name" value="Thrombospondin type-1 (TSP1) repeat"/>
    <property type="match status" value="2"/>
</dbReference>
<keyword evidence="2" id="KW-0964">Secreted</keyword>
<dbReference type="Pfam" id="PF00090">
    <property type="entry name" value="TSP_1"/>
    <property type="match status" value="2"/>
</dbReference>
<keyword evidence="9" id="KW-1185">Reference proteome</keyword>
<feature type="compositionally biased region" description="Basic and acidic residues" evidence="6">
    <location>
        <begin position="285"/>
        <end position="299"/>
    </location>
</feature>
<dbReference type="SUPFAM" id="SSF82895">
    <property type="entry name" value="TSP-1 type 1 repeat"/>
    <property type="match status" value="2"/>
</dbReference>
<evidence type="ECO:0000256" key="5">
    <source>
        <dbReference type="ARBA" id="ARBA00023157"/>
    </source>
</evidence>
<dbReference type="Proteomes" id="UP001209878">
    <property type="component" value="Unassembled WGS sequence"/>
</dbReference>
<comment type="caution">
    <text evidence="8">The sequence shown here is derived from an EMBL/GenBank/DDBJ whole genome shotgun (WGS) entry which is preliminary data.</text>
</comment>
<dbReference type="Gene3D" id="2.60.120.1000">
    <property type="match status" value="1"/>
</dbReference>
<gene>
    <name evidence="8" type="ORF">NP493_791g01033</name>
</gene>
<feature type="chain" id="PRO_5042092130" evidence="7">
    <location>
        <begin position="17"/>
        <end position="299"/>
    </location>
</feature>
<protein>
    <submittedName>
        <fullName evidence="8">Uncharacterized protein</fullName>
    </submittedName>
</protein>
<proteinExistence type="predicted"/>
<name>A0AAD9NN46_RIDPI</name>
<evidence type="ECO:0000256" key="3">
    <source>
        <dbReference type="ARBA" id="ARBA00022729"/>
    </source>
</evidence>
<dbReference type="AlphaFoldDB" id="A0AAD9NN46"/>
<evidence type="ECO:0000256" key="6">
    <source>
        <dbReference type="SAM" id="MobiDB-lite"/>
    </source>
</evidence>
<keyword evidence="3 7" id="KW-0732">Signal</keyword>
<dbReference type="PANTHER" id="PTHR22906:SF43">
    <property type="entry name" value="PROPERDIN"/>
    <property type="match status" value="1"/>
</dbReference>
<dbReference type="InterPro" id="IPR000884">
    <property type="entry name" value="TSP1_rpt"/>
</dbReference>
<organism evidence="8 9">
    <name type="scientific">Ridgeia piscesae</name>
    <name type="common">Tubeworm</name>
    <dbReference type="NCBI Taxonomy" id="27915"/>
    <lineage>
        <taxon>Eukaryota</taxon>
        <taxon>Metazoa</taxon>
        <taxon>Spiralia</taxon>
        <taxon>Lophotrochozoa</taxon>
        <taxon>Annelida</taxon>
        <taxon>Polychaeta</taxon>
        <taxon>Sedentaria</taxon>
        <taxon>Canalipalpata</taxon>
        <taxon>Sabellida</taxon>
        <taxon>Siboglinidae</taxon>
        <taxon>Ridgeia</taxon>
    </lineage>
</organism>
<evidence type="ECO:0000313" key="8">
    <source>
        <dbReference type="EMBL" id="KAK2174548.1"/>
    </source>
</evidence>
<keyword evidence="4" id="KW-0677">Repeat</keyword>
<sequence length="299" mass="33566">MSTAASLCFAVDGVWADWTMWGNCDVSCDYGNETRNRTCVGPFYSGKECEGSSVDIRSCFNQPCQTFGEWLEWGRWSRCSVTCGGGERMRYRSCSGDICVGGNSTETHPEKCHTFGCYPLPLTCSDLLEKGMTESREVEIDPMHDHNQTQLLTGHDSADGVDIELTYNVTLDQMDILVSVSLVCRQYISWECRQAPITDPDDSKKPFFYYWGNKDDHSRFYWGGVKNVRRHVCACGEDGSCARPELACNCDANDDVSRVDAGYVTTREDVPMRSFHVKKTAGKAHSSEPRQEAAFDKDM</sequence>
<evidence type="ECO:0000256" key="1">
    <source>
        <dbReference type="ARBA" id="ARBA00004613"/>
    </source>
</evidence>
<reference evidence="8" key="1">
    <citation type="journal article" date="2023" name="Mol. Biol. Evol.">
        <title>Third-Generation Sequencing Reveals the Adaptive Role of the Epigenome in Three Deep-Sea Polychaetes.</title>
        <authorList>
            <person name="Perez M."/>
            <person name="Aroh O."/>
            <person name="Sun Y."/>
            <person name="Lan Y."/>
            <person name="Juniper S.K."/>
            <person name="Young C.R."/>
            <person name="Angers B."/>
            <person name="Qian P.Y."/>
        </authorList>
    </citation>
    <scope>NUCLEOTIDE SEQUENCE</scope>
    <source>
        <strain evidence="8">R07B-5</strain>
    </source>
</reference>
<accession>A0AAD9NN46</accession>
<dbReference type="PANTHER" id="PTHR22906">
    <property type="entry name" value="PROPERDIN"/>
    <property type="match status" value="1"/>
</dbReference>
<dbReference type="PROSITE" id="PS50092">
    <property type="entry name" value="TSP1"/>
    <property type="match status" value="2"/>
</dbReference>
<dbReference type="SMART" id="SM00209">
    <property type="entry name" value="TSP1"/>
    <property type="match status" value="2"/>
</dbReference>
<evidence type="ECO:0000256" key="7">
    <source>
        <dbReference type="SAM" id="SignalP"/>
    </source>
</evidence>
<dbReference type="FunFam" id="2.20.100.10:FF:000001">
    <property type="entry name" value="semaphorin-5A isoform X1"/>
    <property type="match status" value="1"/>
</dbReference>
<evidence type="ECO:0000256" key="2">
    <source>
        <dbReference type="ARBA" id="ARBA00022525"/>
    </source>
</evidence>
<dbReference type="EMBL" id="JAODUO010000794">
    <property type="protein sequence ID" value="KAK2174548.1"/>
    <property type="molecule type" value="Genomic_DNA"/>
</dbReference>
<evidence type="ECO:0000313" key="9">
    <source>
        <dbReference type="Proteomes" id="UP001209878"/>
    </source>
</evidence>
<dbReference type="InterPro" id="IPR052065">
    <property type="entry name" value="Compl_asym_regulator"/>
</dbReference>
<feature type="region of interest" description="Disordered" evidence="6">
    <location>
        <begin position="280"/>
        <end position="299"/>
    </location>
</feature>
<feature type="signal peptide" evidence="7">
    <location>
        <begin position="1"/>
        <end position="16"/>
    </location>
</feature>
<evidence type="ECO:0000256" key="4">
    <source>
        <dbReference type="ARBA" id="ARBA00022737"/>
    </source>
</evidence>
<comment type="subcellular location">
    <subcellularLocation>
        <location evidence="1">Secreted</location>
    </subcellularLocation>
</comment>